<sequence length="177" mass="19649">MRLSRIQPPAAEPVTLDEAKYQCKVRHTQADAALTRAIRAARELAEQHTGRALITQQWRQTDPCAPAEIRLRIWPVTAIDKVTVDGVDLTPADYTAYLGDDPRLLPNGDVVWQGRRVDVEYTAGYGASGDDVPAPITRWMLHQIANAHEHSGSVVLGISVSELTFVDHLLDPWIVPR</sequence>
<dbReference type="EMBL" id="JAAPAP010000011">
    <property type="protein sequence ID" value="NHN78570.1"/>
    <property type="molecule type" value="Genomic_DNA"/>
</dbReference>
<dbReference type="InterPro" id="IPR011738">
    <property type="entry name" value="Phage_CHP"/>
</dbReference>
<dbReference type="RefSeq" id="WP_165893254.1">
    <property type="nucleotide sequence ID" value="NZ_JAAPAP010000011.1"/>
</dbReference>
<dbReference type="NCBIfam" id="TIGR02215">
    <property type="entry name" value="phage_chp_gp8"/>
    <property type="match status" value="1"/>
</dbReference>
<name>A0AA43Z8E2_9GAMM</name>
<dbReference type="AlphaFoldDB" id="A0AA43Z8E2"/>
<gene>
    <name evidence="1" type="ORF">HA520_15000</name>
</gene>
<comment type="caution">
    <text evidence="1">The sequence shown here is derived from an EMBL/GenBank/DDBJ whole genome shotgun (WGS) entry which is preliminary data.</text>
</comment>
<evidence type="ECO:0000313" key="2">
    <source>
        <dbReference type="Proteomes" id="UP000736384"/>
    </source>
</evidence>
<organism evidence="1 2">
    <name type="scientific">Azotobacter chroococcum</name>
    <dbReference type="NCBI Taxonomy" id="353"/>
    <lineage>
        <taxon>Bacteria</taxon>
        <taxon>Pseudomonadati</taxon>
        <taxon>Pseudomonadota</taxon>
        <taxon>Gammaproteobacteria</taxon>
        <taxon>Pseudomonadales</taxon>
        <taxon>Pseudomonadaceae</taxon>
        <taxon>Azotobacter</taxon>
    </lineage>
</organism>
<dbReference type="InterPro" id="IPR021146">
    <property type="entry name" value="Phage_gp6-like_head-tail"/>
</dbReference>
<evidence type="ECO:0008006" key="3">
    <source>
        <dbReference type="Google" id="ProtNLM"/>
    </source>
</evidence>
<dbReference type="CDD" id="cd08054">
    <property type="entry name" value="gp6"/>
    <property type="match status" value="1"/>
</dbReference>
<proteinExistence type="predicted"/>
<reference evidence="1" key="1">
    <citation type="submission" date="2020-03" db="EMBL/GenBank/DDBJ databases">
        <title>Genome assembly of Azotobacter chroococcum W5.</title>
        <authorList>
            <person name="Kannepalli A."/>
        </authorList>
    </citation>
    <scope>NUCLEOTIDE SEQUENCE</scope>
    <source>
        <strain evidence="1">W5</strain>
    </source>
</reference>
<evidence type="ECO:0000313" key="1">
    <source>
        <dbReference type="EMBL" id="NHN78570.1"/>
    </source>
</evidence>
<dbReference type="Gene3D" id="1.10.3230.30">
    <property type="entry name" value="Phage gp6-like head-tail connector protein"/>
    <property type="match status" value="1"/>
</dbReference>
<accession>A0AA43Z8E2</accession>
<dbReference type="Pfam" id="PF05135">
    <property type="entry name" value="Phage_connect_1"/>
    <property type="match status" value="1"/>
</dbReference>
<protein>
    <recommendedName>
        <fullName evidence="3">Phage gp6-like head-tail connector protein</fullName>
    </recommendedName>
</protein>
<dbReference type="Proteomes" id="UP000736384">
    <property type="component" value="Unassembled WGS sequence"/>
</dbReference>